<feature type="transmembrane region" description="Helical" evidence="5">
    <location>
        <begin position="17"/>
        <end position="34"/>
    </location>
</feature>
<keyword evidence="4" id="KW-0676">Redox-active center</keyword>
<keyword evidence="5" id="KW-0472">Membrane</keyword>
<dbReference type="GO" id="GO:0015036">
    <property type="term" value="F:disulfide oxidoreductase activity"/>
    <property type="evidence" value="ECO:0007669"/>
    <property type="project" value="UniProtKB-ARBA"/>
</dbReference>
<name>A0A4Y8ZV07_9SPHN</name>
<dbReference type="GO" id="GO:0017004">
    <property type="term" value="P:cytochrome complex assembly"/>
    <property type="evidence" value="ECO:0007669"/>
    <property type="project" value="UniProtKB-KW"/>
</dbReference>
<dbReference type="SUPFAM" id="SSF52833">
    <property type="entry name" value="Thioredoxin-like"/>
    <property type="match status" value="1"/>
</dbReference>
<dbReference type="InterPro" id="IPR036249">
    <property type="entry name" value="Thioredoxin-like_sf"/>
</dbReference>
<keyword evidence="2" id="KW-0201">Cytochrome c-type biogenesis</keyword>
<accession>A0A4Y8ZV07</accession>
<keyword evidence="5" id="KW-0812">Transmembrane</keyword>
<dbReference type="InterPro" id="IPR013766">
    <property type="entry name" value="Thioredoxin_domain"/>
</dbReference>
<sequence>MTGVIQFGPLALATDRILAVAAIWAFAALVPWLLGANEERRNAITWLSLGVGILAARIGYVASHWSAFAAEPATMLYVWQGGFSAIAGIAAAVVVLAVALRTVRPRARALAATAAVAGMWFATTIAVAAGDPPLLPQGLSTRQMDGRTVALDDLRGRPFVLNLWATWCPPCQREMPMLASVARSRPNPPILFVNQGADAATVARVLQENDLRLPASLLDRSGSFGRALGGGALPATIFVDAAGRIRLSHFGEISRAGLEEGLDQISTKD</sequence>
<feature type="transmembrane region" description="Helical" evidence="5">
    <location>
        <begin position="109"/>
        <end position="130"/>
    </location>
</feature>
<evidence type="ECO:0000256" key="4">
    <source>
        <dbReference type="ARBA" id="ARBA00023284"/>
    </source>
</evidence>
<dbReference type="Gene3D" id="3.40.30.10">
    <property type="entry name" value="Glutaredoxin"/>
    <property type="match status" value="1"/>
</dbReference>
<dbReference type="InterPro" id="IPR013740">
    <property type="entry name" value="Redoxin"/>
</dbReference>
<evidence type="ECO:0000256" key="1">
    <source>
        <dbReference type="ARBA" id="ARBA00004196"/>
    </source>
</evidence>
<feature type="domain" description="Thioredoxin" evidence="6">
    <location>
        <begin position="128"/>
        <end position="267"/>
    </location>
</feature>
<evidence type="ECO:0000259" key="6">
    <source>
        <dbReference type="PROSITE" id="PS51352"/>
    </source>
</evidence>
<dbReference type="PANTHER" id="PTHR42852">
    <property type="entry name" value="THIOL:DISULFIDE INTERCHANGE PROTEIN DSBE"/>
    <property type="match status" value="1"/>
</dbReference>
<dbReference type="OrthoDB" id="9799347at2"/>
<dbReference type="AlphaFoldDB" id="A0A4Y8ZV07"/>
<dbReference type="RefSeq" id="WP_135083422.1">
    <property type="nucleotide sequence ID" value="NZ_SPDV01000003.1"/>
</dbReference>
<dbReference type="CDD" id="cd02966">
    <property type="entry name" value="TlpA_like_family"/>
    <property type="match status" value="1"/>
</dbReference>
<dbReference type="PROSITE" id="PS00194">
    <property type="entry name" value="THIOREDOXIN_1"/>
    <property type="match status" value="1"/>
</dbReference>
<dbReference type="Pfam" id="PF08534">
    <property type="entry name" value="Redoxin"/>
    <property type="match status" value="1"/>
</dbReference>
<dbReference type="PANTHER" id="PTHR42852:SF6">
    <property type="entry name" value="THIOL:DISULFIDE INTERCHANGE PROTEIN DSBE"/>
    <property type="match status" value="1"/>
</dbReference>
<feature type="transmembrane region" description="Helical" evidence="5">
    <location>
        <begin position="46"/>
        <end position="65"/>
    </location>
</feature>
<keyword evidence="3" id="KW-1015">Disulfide bond</keyword>
<reference evidence="7 8" key="1">
    <citation type="submission" date="2019-03" db="EMBL/GenBank/DDBJ databases">
        <title>Genome sequence of Sphingomonas sp. 17J27-24.</title>
        <authorList>
            <person name="Kim M."/>
            <person name="Maeng S."/>
            <person name="Sathiyaraj S."/>
        </authorList>
    </citation>
    <scope>NUCLEOTIDE SEQUENCE [LARGE SCALE GENOMIC DNA]</scope>
    <source>
        <strain evidence="7 8">17J27-24</strain>
    </source>
</reference>
<keyword evidence="5" id="KW-1133">Transmembrane helix</keyword>
<dbReference type="InterPro" id="IPR017937">
    <property type="entry name" value="Thioredoxin_CS"/>
</dbReference>
<evidence type="ECO:0000313" key="7">
    <source>
        <dbReference type="EMBL" id="TFI59744.1"/>
    </source>
</evidence>
<protein>
    <submittedName>
        <fullName evidence="7">TlpA family protein disulfide reductase</fullName>
    </submittedName>
</protein>
<dbReference type="GO" id="GO:0030313">
    <property type="term" value="C:cell envelope"/>
    <property type="evidence" value="ECO:0007669"/>
    <property type="project" value="UniProtKB-SubCell"/>
</dbReference>
<organism evidence="7 8">
    <name type="scientific">Sphingomonas parva</name>
    <dbReference type="NCBI Taxonomy" id="2555898"/>
    <lineage>
        <taxon>Bacteria</taxon>
        <taxon>Pseudomonadati</taxon>
        <taxon>Pseudomonadota</taxon>
        <taxon>Alphaproteobacteria</taxon>
        <taxon>Sphingomonadales</taxon>
        <taxon>Sphingomonadaceae</taxon>
        <taxon>Sphingomonas</taxon>
    </lineage>
</organism>
<dbReference type="PROSITE" id="PS51352">
    <property type="entry name" value="THIOREDOXIN_2"/>
    <property type="match status" value="1"/>
</dbReference>
<feature type="transmembrane region" description="Helical" evidence="5">
    <location>
        <begin position="77"/>
        <end position="100"/>
    </location>
</feature>
<evidence type="ECO:0000256" key="2">
    <source>
        <dbReference type="ARBA" id="ARBA00022748"/>
    </source>
</evidence>
<dbReference type="EMBL" id="SPDV01000003">
    <property type="protein sequence ID" value="TFI59744.1"/>
    <property type="molecule type" value="Genomic_DNA"/>
</dbReference>
<dbReference type="Proteomes" id="UP000298213">
    <property type="component" value="Unassembled WGS sequence"/>
</dbReference>
<evidence type="ECO:0000256" key="5">
    <source>
        <dbReference type="SAM" id="Phobius"/>
    </source>
</evidence>
<comment type="caution">
    <text evidence="7">The sequence shown here is derived from an EMBL/GenBank/DDBJ whole genome shotgun (WGS) entry which is preliminary data.</text>
</comment>
<evidence type="ECO:0000256" key="3">
    <source>
        <dbReference type="ARBA" id="ARBA00023157"/>
    </source>
</evidence>
<keyword evidence="8" id="KW-1185">Reference proteome</keyword>
<dbReference type="InterPro" id="IPR050553">
    <property type="entry name" value="Thioredoxin_ResA/DsbE_sf"/>
</dbReference>
<evidence type="ECO:0000313" key="8">
    <source>
        <dbReference type="Proteomes" id="UP000298213"/>
    </source>
</evidence>
<gene>
    <name evidence="7" type="ORF">E2493_02575</name>
</gene>
<proteinExistence type="predicted"/>
<comment type="subcellular location">
    <subcellularLocation>
        <location evidence="1">Cell envelope</location>
    </subcellularLocation>
</comment>